<proteinExistence type="predicted"/>
<organism evidence="4 5">
    <name type="scientific">Vitis vinifera</name>
    <name type="common">Grape</name>
    <dbReference type="NCBI Taxonomy" id="29760"/>
    <lineage>
        <taxon>Eukaryota</taxon>
        <taxon>Viridiplantae</taxon>
        <taxon>Streptophyta</taxon>
        <taxon>Embryophyta</taxon>
        <taxon>Tracheophyta</taxon>
        <taxon>Spermatophyta</taxon>
        <taxon>Magnoliopsida</taxon>
        <taxon>eudicotyledons</taxon>
        <taxon>Gunneridae</taxon>
        <taxon>Pentapetalae</taxon>
        <taxon>rosids</taxon>
        <taxon>Vitales</taxon>
        <taxon>Vitaceae</taxon>
        <taxon>Viteae</taxon>
        <taxon>Vitis</taxon>
    </lineage>
</organism>
<dbReference type="GO" id="GO:0016559">
    <property type="term" value="P:peroxisome fission"/>
    <property type="evidence" value="ECO:0007669"/>
    <property type="project" value="InterPro"/>
</dbReference>
<evidence type="ECO:0000256" key="3">
    <source>
        <dbReference type="ARBA" id="ARBA00046271"/>
    </source>
</evidence>
<name>A0A438DBU6_VITVI</name>
<dbReference type="Proteomes" id="UP000288805">
    <property type="component" value="Unassembled WGS sequence"/>
</dbReference>
<comment type="subcellular location">
    <subcellularLocation>
        <location evidence="3">Peroxisome membrane</location>
    </subcellularLocation>
</comment>
<dbReference type="EMBL" id="QGNW01001701">
    <property type="protein sequence ID" value="RVW32929.1"/>
    <property type="molecule type" value="Genomic_DNA"/>
</dbReference>
<dbReference type="InterPro" id="IPR008733">
    <property type="entry name" value="PEX11"/>
</dbReference>
<dbReference type="InterPro" id="IPR023214">
    <property type="entry name" value="HAD_sf"/>
</dbReference>
<dbReference type="PANTHER" id="PTHR47665">
    <property type="entry name" value="HISTONE DEACETYLASE-LIKE PROTEIN"/>
    <property type="match status" value="1"/>
</dbReference>
<gene>
    <name evidence="4" type="primary">PEX11C_6</name>
    <name evidence="4" type="ORF">CK203_116384</name>
</gene>
<dbReference type="SUPFAM" id="SSF56784">
    <property type="entry name" value="HAD-like"/>
    <property type="match status" value="1"/>
</dbReference>
<sequence length="401" mass="44434">MMFKDTSQDREAQPSMSLNKIWLVGVVILERWNKKQSDSEGVMRWDQFKSMPLAEPNGNGGFLLKMSTLDATRAELALVILYLNKAEARDKICRAIQYGLKFWSDGQPGTAQNVDKSTSLARKVFHLWVMVIMNYYSLPHMNFNSGQILNFNSAKDCNPTLPQFCNGHGTSDDVKEKKPDPSIYQTSVKRLGVSEKDCLVVEDSVTGLQALLYNTVELLLYVPTCPVIDSELVFLWMMAVGTVVCAALWPEYIACEQNDERYNELSPKAFEAGATKDNQGKEVLDISEKGVVGLPQLLVGVQSSGSELNVKTSSNACLTSSAGSSTPTPLVSSFDFVNSDLSVWCFSCDAYLDAQAILQLHPVYETTYILKFGQAPPFPTTYNQAEASTYAIKFQHGTLDL</sequence>
<dbReference type="PANTHER" id="PTHR47665:SF1">
    <property type="entry name" value="HISTONE DEACETYLASE-LIKE PROTEIN"/>
    <property type="match status" value="1"/>
</dbReference>
<evidence type="ECO:0000256" key="1">
    <source>
        <dbReference type="ARBA" id="ARBA00023136"/>
    </source>
</evidence>
<keyword evidence="2" id="KW-0576">Peroxisome</keyword>
<evidence type="ECO:0000313" key="5">
    <source>
        <dbReference type="Proteomes" id="UP000288805"/>
    </source>
</evidence>
<dbReference type="Pfam" id="PF00702">
    <property type="entry name" value="Hydrolase"/>
    <property type="match status" value="1"/>
</dbReference>
<reference evidence="4 5" key="1">
    <citation type="journal article" date="2018" name="PLoS Genet.">
        <title>Population sequencing reveals clonal diversity and ancestral inbreeding in the grapevine cultivar Chardonnay.</title>
        <authorList>
            <person name="Roach M.J."/>
            <person name="Johnson D.L."/>
            <person name="Bohlmann J."/>
            <person name="van Vuuren H.J."/>
            <person name="Jones S.J."/>
            <person name="Pretorius I.S."/>
            <person name="Schmidt S.A."/>
            <person name="Borneman A.R."/>
        </authorList>
    </citation>
    <scope>NUCLEOTIDE SEQUENCE [LARGE SCALE GENOMIC DNA]</scope>
    <source>
        <strain evidence="5">cv. Chardonnay</strain>
        <tissue evidence="4">Leaf</tissue>
    </source>
</reference>
<dbReference type="NCBIfam" id="TIGR01509">
    <property type="entry name" value="HAD-SF-IA-v3"/>
    <property type="match status" value="1"/>
</dbReference>
<dbReference type="AlphaFoldDB" id="A0A438DBU6"/>
<keyword evidence="1" id="KW-0472">Membrane</keyword>
<protein>
    <submittedName>
        <fullName evidence="4">Peroxisomal membrane protein 11C</fullName>
    </submittedName>
</protein>
<dbReference type="InterPro" id="IPR036412">
    <property type="entry name" value="HAD-like_sf"/>
</dbReference>
<evidence type="ECO:0000313" key="4">
    <source>
        <dbReference type="EMBL" id="RVW32929.1"/>
    </source>
</evidence>
<dbReference type="Pfam" id="PF05648">
    <property type="entry name" value="PEX11"/>
    <property type="match status" value="1"/>
</dbReference>
<dbReference type="GO" id="GO:0005778">
    <property type="term" value="C:peroxisomal membrane"/>
    <property type="evidence" value="ECO:0007669"/>
    <property type="project" value="UniProtKB-SubCell"/>
</dbReference>
<accession>A0A438DBU6</accession>
<comment type="caution">
    <text evidence="4">The sequence shown here is derived from an EMBL/GenBank/DDBJ whole genome shotgun (WGS) entry which is preliminary data.</text>
</comment>
<dbReference type="Gene3D" id="3.40.50.1000">
    <property type="entry name" value="HAD superfamily/HAD-like"/>
    <property type="match status" value="1"/>
</dbReference>
<dbReference type="InterPro" id="IPR006439">
    <property type="entry name" value="HAD-SF_hydro_IA"/>
</dbReference>
<evidence type="ECO:0000256" key="2">
    <source>
        <dbReference type="ARBA" id="ARBA00023140"/>
    </source>
</evidence>